<gene>
    <name evidence="1" type="ORF">IE53DRAFT_388800</name>
</gene>
<dbReference type="Proteomes" id="UP000245626">
    <property type="component" value="Unassembled WGS sequence"/>
</dbReference>
<accession>A0ACD0NT51</accession>
<reference evidence="1 2" key="1">
    <citation type="journal article" date="2018" name="Mol. Biol. Evol.">
        <title>Broad Genomic Sampling Reveals a Smut Pathogenic Ancestry of the Fungal Clade Ustilaginomycotina.</title>
        <authorList>
            <person name="Kijpornyongpan T."/>
            <person name="Mondo S.J."/>
            <person name="Barry K."/>
            <person name="Sandor L."/>
            <person name="Lee J."/>
            <person name="Lipzen A."/>
            <person name="Pangilinan J."/>
            <person name="LaButti K."/>
            <person name="Hainaut M."/>
            <person name="Henrissat B."/>
            <person name="Grigoriev I.V."/>
            <person name="Spatafora J.W."/>
            <person name="Aime M.C."/>
        </authorList>
    </citation>
    <scope>NUCLEOTIDE SEQUENCE [LARGE SCALE GENOMIC DNA]</scope>
    <source>
        <strain evidence="1 2">SA 807</strain>
    </source>
</reference>
<sequence>MTPSPPSDPRFKIPSYSDQHPSDSSYRQQDNSNSTDHQESLDPSTHSTTSSSRIVASKADHYKVETTTLTFSSHSSPSPSSSSSSSDHASRSINQEWLPRSSVSSHLIQTWRSERPLRRAAKLAASSIRSITTPHLHQQHPSVASPKRRKLSDEDSSSESEIDEGDRTGSSRLDRFQRSSHGGGGQSGMEPYVEIEVRERSHPLKRPRPVSSSPEPALHHPSRRPGSGSHLVEEQLVQFTDPNSSSTNPSPLYVPDSDPQSVPILSSNDPRGTSLVPLPTISTSAFQPFLEQDTGLPIESEGRPLKKKKDADEEEGVEDRRQVPNASLSDRSKQVATSPPNHDEHHHHQDNFASSPVDEFSPSQTGSSSPQTPSGRTEGVPRVGTWMVPSPPPRDEPVRSSSSFDDILIHTPSDPPHRANNPPGPTIEPTSSASAFENQLTKVLDSQPSVLQGVEQVQGGGERDEHAGSTPRESTPSRKERKQGGGVGSPGRDSERVFTNPPPSQSIASMPAWSPPSRGGVEGEGNPASPPEQPHLSDHRHASNRPTTQQSLPASSLISLISTARSEQGGGGGEGGLLPLPPHSQLARKHIVGLVQTSDYIPDLLKQEVEQYVMRAKRAPAASQVSDGGGIGGSGGGERSFRSPLPAEKSAPQSSQDNSETQEDGHLRTKPTWVFELERSTSGSGGQQKPTRSLILLVMTEEGWFDVQEVDDHLLEPLRSDVRYSAWFDCEGRRFPPFRSRKVVGGAEPSLGEEEQEAASLGGSQEDQGETRTIPALRSEIQKLKRELEDERRLRSEMEARHVKEKERLNVAKKSAEEEYEFMRNLYSQASTSAANSADEARVNLERAEKLERQLKEGLALQSNLGKEARKRVEMENSRLKGQIKLLTSQNRRTDDGVRRKAAEWEALEAREREIDKARKRREQVRLEEEEMRRRRLIEMDKEHEERRAASDGAGENVDQEVGVQAGKDDSGGSFEKEALVNRGRKEERQRSEEPLDELAALAQEAAAAGDCPEPLLDQDGNPGSEGRRSTRSSRRREEASLHTGQADPIRPRTTLPSPSPPPLASPPREADEAADEKDGQTADVARRNQEAPLETDEAAASPEGTPYFVGSELGERIGGERVITAVGGRQAVGRGWQETQEERSRRKARQLEAANLSSLMAADRAREEVEHQFEAILSSGTSNNLSQVEQGMEIESMIQTAEDEGSNMMMVSTFEGEWLSSPSP</sequence>
<protein>
    <submittedName>
        <fullName evidence="1">Uncharacterized protein</fullName>
    </submittedName>
</protein>
<organism evidence="1 2">
    <name type="scientific">Violaceomyces palustris</name>
    <dbReference type="NCBI Taxonomy" id="1673888"/>
    <lineage>
        <taxon>Eukaryota</taxon>
        <taxon>Fungi</taxon>
        <taxon>Dikarya</taxon>
        <taxon>Basidiomycota</taxon>
        <taxon>Ustilaginomycotina</taxon>
        <taxon>Ustilaginomycetes</taxon>
        <taxon>Violaceomycetales</taxon>
        <taxon>Violaceomycetaceae</taxon>
        <taxon>Violaceomyces</taxon>
    </lineage>
</organism>
<proteinExistence type="predicted"/>
<dbReference type="EMBL" id="KZ820113">
    <property type="protein sequence ID" value="PWN48991.1"/>
    <property type="molecule type" value="Genomic_DNA"/>
</dbReference>
<keyword evidence="2" id="KW-1185">Reference proteome</keyword>
<evidence type="ECO:0000313" key="1">
    <source>
        <dbReference type="EMBL" id="PWN48991.1"/>
    </source>
</evidence>
<name>A0ACD0NT51_9BASI</name>
<evidence type="ECO:0000313" key="2">
    <source>
        <dbReference type="Proteomes" id="UP000245626"/>
    </source>
</evidence>